<evidence type="ECO:0000256" key="2">
    <source>
        <dbReference type="SAM" id="Phobius"/>
    </source>
</evidence>
<dbReference type="EMBL" id="CP047650">
    <property type="protein sequence ID" value="QHI99063.1"/>
    <property type="molecule type" value="Genomic_DNA"/>
</dbReference>
<dbReference type="PANTHER" id="PTHR36698">
    <property type="entry name" value="BLL5892 PROTEIN"/>
    <property type="match status" value="1"/>
</dbReference>
<feature type="domain" description="Mce/MlaD" evidence="3">
    <location>
        <begin position="44"/>
        <end position="112"/>
    </location>
</feature>
<proteinExistence type="predicted"/>
<dbReference type="InterPro" id="IPR003399">
    <property type="entry name" value="Mce/MlaD"/>
</dbReference>
<dbReference type="Pfam" id="PF02470">
    <property type="entry name" value="MlaD"/>
    <property type="match status" value="1"/>
</dbReference>
<feature type="compositionally biased region" description="Low complexity" evidence="1">
    <location>
        <begin position="320"/>
        <end position="337"/>
    </location>
</feature>
<reference evidence="4 5" key="1">
    <citation type="submission" date="2020-01" db="EMBL/GenBank/DDBJ databases">
        <title>Genome sequencing of strain KACC 21265.</title>
        <authorList>
            <person name="Heo J."/>
            <person name="Kim S.-J."/>
            <person name="Kim J.-S."/>
            <person name="Hong S.-B."/>
            <person name="Kwon S.-W."/>
        </authorList>
    </citation>
    <scope>NUCLEOTIDE SEQUENCE [LARGE SCALE GENOMIC DNA]</scope>
    <source>
        <strain evidence="4 5">KACC 21265</strain>
    </source>
</reference>
<sequence length="337" mass="35269">MENKSHAMAAGIFVLVLTAMLIGLAFWLTRDTGSYRDYELSTGDTVTGLQLQAPVRFKGVPVGKVTKIGFDPQIPGNVVVQLAVRENTPVTPTTFATLAYQGVTGLAFVQLDDDDLPQPVVPPGEDGIERLPIKPSQLGRLTESAPAILAQVEDAAKRLNDLMSDDNQKRISTALDNIGKAAANVAVLTEKVQGTLTDRVDPALAAMPRTLDQATVTLRSLQGTATDISGAARQIGNTAQRLNAPDGPLDRLAEGTGALSHAVDVIGTTTLPRINRVSEDASRAMRQLSRTVTGINDNPQSLIFGNGDARPGPGEAGFVTPAATAAPTAPAAGARQP</sequence>
<keyword evidence="2" id="KW-0472">Membrane</keyword>
<organism evidence="4 5">
    <name type="scientific">Xylophilus rhododendri</name>
    <dbReference type="NCBI Taxonomy" id="2697032"/>
    <lineage>
        <taxon>Bacteria</taxon>
        <taxon>Pseudomonadati</taxon>
        <taxon>Pseudomonadota</taxon>
        <taxon>Betaproteobacteria</taxon>
        <taxon>Burkholderiales</taxon>
        <taxon>Xylophilus</taxon>
    </lineage>
</organism>
<keyword evidence="2" id="KW-0812">Transmembrane</keyword>
<dbReference type="AlphaFoldDB" id="A0A857J740"/>
<evidence type="ECO:0000256" key="1">
    <source>
        <dbReference type="SAM" id="MobiDB-lite"/>
    </source>
</evidence>
<feature type="transmembrane region" description="Helical" evidence="2">
    <location>
        <begin position="6"/>
        <end position="28"/>
    </location>
</feature>
<feature type="region of interest" description="Disordered" evidence="1">
    <location>
        <begin position="310"/>
        <end position="337"/>
    </location>
</feature>
<protein>
    <submittedName>
        <fullName evidence="4">MCE family protein</fullName>
    </submittedName>
</protein>
<name>A0A857J740_9BURK</name>
<keyword evidence="5" id="KW-1185">Reference proteome</keyword>
<keyword evidence="2" id="KW-1133">Transmembrane helix</keyword>
<gene>
    <name evidence="4" type="ORF">GT347_14360</name>
</gene>
<dbReference type="KEGG" id="xyk:GT347_14360"/>
<dbReference type="Proteomes" id="UP000464787">
    <property type="component" value="Chromosome"/>
</dbReference>
<evidence type="ECO:0000313" key="4">
    <source>
        <dbReference type="EMBL" id="QHI99063.1"/>
    </source>
</evidence>
<evidence type="ECO:0000259" key="3">
    <source>
        <dbReference type="Pfam" id="PF02470"/>
    </source>
</evidence>
<dbReference type="RefSeq" id="WP_160552830.1">
    <property type="nucleotide sequence ID" value="NZ_CP047650.1"/>
</dbReference>
<dbReference type="PANTHER" id="PTHR36698:SF2">
    <property type="entry name" value="MCE_MLAD DOMAIN-CONTAINING PROTEIN"/>
    <property type="match status" value="1"/>
</dbReference>
<accession>A0A857J740</accession>
<evidence type="ECO:0000313" key="5">
    <source>
        <dbReference type="Proteomes" id="UP000464787"/>
    </source>
</evidence>